<dbReference type="EMBL" id="SMAJ01000010">
    <property type="protein sequence ID" value="TCT05271.1"/>
    <property type="molecule type" value="Genomic_DNA"/>
</dbReference>
<organism evidence="2 3">
    <name type="scientific">Paralcaligenes ureilyticus</name>
    <dbReference type="NCBI Taxonomy" id="627131"/>
    <lineage>
        <taxon>Bacteria</taxon>
        <taxon>Pseudomonadati</taxon>
        <taxon>Pseudomonadota</taxon>
        <taxon>Betaproteobacteria</taxon>
        <taxon>Burkholderiales</taxon>
        <taxon>Alcaligenaceae</taxon>
        <taxon>Paralcaligenes</taxon>
    </lineage>
</organism>
<sequence length="87" mass="9808">MASFYKCLSALNGFGSHKGCHYMSSRQVFVAAPLVGAIREWAAIRSMQPPRRARRVIFGITFIAVRVILVIVFRFVAIAVVRHRFIA</sequence>
<protein>
    <submittedName>
        <fullName evidence="2">Uncharacterized protein</fullName>
    </submittedName>
</protein>
<reference evidence="2 3" key="1">
    <citation type="submission" date="2019-03" db="EMBL/GenBank/DDBJ databases">
        <title>Genomic Encyclopedia of Type Strains, Phase IV (KMG-IV): sequencing the most valuable type-strain genomes for metagenomic binning, comparative biology and taxonomic classification.</title>
        <authorList>
            <person name="Goeker M."/>
        </authorList>
    </citation>
    <scope>NUCLEOTIDE SEQUENCE [LARGE SCALE GENOMIC DNA]</scope>
    <source>
        <strain evidence="2 3">DSM 24591</strain>
    </source>
</reference>
<gene>
    <name evidence="2" type="ORF">EDC26_11011</name>
</gene>
<evidence type="ECO:0000256" key="1">
    <source>
        <dbReference type="SAM" id="Phobius"/>
    </source>
</evidence>
<keyword evidence="1" id="KW-1133">Transmembrane helix</keyword>
<feature type="transmembrane region" description="Helical" evidence="1">
    <location>
        <begin position="56"/>
        <end position="81"/>
    </location>
</feature>
<accession>A0A4R3LXB7</accession>
<keyword evidence="1" id="KW-0812">Transmembrane</keyword>
<comment type="caution">
    <text evidence="2">The sequence shown here is derived from an EMBL/GenBank/DDBJ whole genome shotgun (WGS) entry which is preliminary data.</text>
</comment>
<keyword evidence="3" id="KW-1185">Reference proteome</keyword>
<proteinExistence type="predicted"/>
<dbReference type="AlphaFoldDB" id="A0A4R3LXB7"/>
<dbReference type="Proteomes" id="UP000295525">
    <property type="component" value="Unassembled WGS sequence"/>
</dbReference>
<evidence type="ECO:0000313" key="2">
    <source>
        <dbReference type="EMBL" id="TCT05271.1"/>
    </source>
</evidence>
<evidence type="ECO:0000313" key="3">
    <source>
        <dbReference type="Proteomes" id="UP000295525"/>
    </source>
</evidence>
<keyword evidence="1" id="KW-0472">Membrane</keyword>
<name>A0A4R3LXB7_9BURK</name>